<dbReference type="InterPro" id="IPR037066">
    <property type="entry name" value="Plug_dom_sf"/>
</dbReference>
<accession>A0A2S9H2H1</accession>
<feature type="domain" description="TonB-dependent receptor-like beta-barrel" evidence="12">
    <location>
        <begin position="382"/>
        <end position="935"/>
    </location>
</feature>
<keyword evidence="6 11" id="KW-0798">TonB box</keyword>
<dbReference type="Proteomes" id="UP000237839">
    <property type="component" value="Unassembled WGS sequence"/>
</dbReference>
<dbReference type="Gene3D" id="2.170.130.10">
    <property type="entry name" value="TonB-dependent receptor, plug domain"/>
    <property type="match status" value="1"/>
</dbReference>
<dbReference type="InterPro" id="IPR012910">
    <property type="entry name" value="Plug_dom"/>
</dbReference>
<keyword evidence="15" id="KW-1185">Reference proteome</keyword>
<name>A0A2S9H2H1_9BURK</name>
<evidence type="ECO:0000256" key="6">
    <source>
        <dbReference type="ARBA" id="ARBA00023077"/>
    </source>
</evidence>
<proteinExistence type="inferred from homology"/>
<comment type="caution">
    <text evidence="14">The sequence shown here is derived from an EMBL/GenBank/DDBJ whole genome shotgun (WGS) entry which is preliminary data.</text>
</comment>
<dbReference type="InterPro" id="IPR039426">
    <property type="entry name" value="TonB-dep_rcpt-like"/>
</dbReference>
<keyword evidence="3 10" id="KW-0813">Transport</keyword>
<dbReference type="AlphaFoldDB" id="A0A2S9H2H1"/>
<dbReference type="Pfam" id="PF07715">
    <property type="entry name" value="Plug"/>
    <property type="match status" value="1"/>
</dbReference>
<reference evidence="14 15" key="1">
    <citation type="submission" date="2018-02" db="EMBL/GenBank/DDBJ databases">
        <title>Solimicrobium silvestre gen. nov., sp. nov., isolated from alpine forest soil.</title>
        <authorList>
            <person name="Margesin R."/>
            <person name="Albuquerque L."/>
            <person name="Zhang D.-C."/>
            <person name="Froufe H.J.C."/>
            <person name="Severino R."/>
            <person name="Roxo I."/>
            <person name="Egas C."/>
            <person name="Da Costa M.S."/>
        </authorList>
    </citation>
    <scope>NUCLEOTIDE SEQUENCE [LARGE SCALE GENOMIC DNA]</scope>
    <source>
        <strain evidence="14 15">S20-91</strain>
    </source>
</reference>
<protein>
    <submittedName>
        <fullName evidence="14">TonB-dependent Receptor Plug Domain</fullName>
    </submittedName>
</protein>
<evidence type="ECO:0000256" key="5">
    <source>
        <dbReference type="ARBA" id="ARBA00022692"/>
    </source>
</evidence>
<dbReference type="PANTHER" id="PTHR47234:SF2">
    <property type="entry name" value="TONB-DEPENDENT RECEPTOR"/>
    <property type="match status" value="1"/>
</dbReference>
<evidence type="ECO:0000313" key="14">
    <source>
        <dbReference type="EMBL" id="PRC94185.1"/>
    </source>
</evidence>
<evidence type="ECO:0000256" key="10">
    <source>
        <dbReference type="PROSITE-ProRule" id="PRU01360"/>
    </source>
</evidence>
<comment type="similarity">
    <text evidence="2 10 11">Belongs to the TonB-dependent receptor family.</text>
</comment>
<dbReference type="SUPFAM" id="SSF56935">
    <property type="entry name" value="Porins"/>
    <property type="match status" value="1"/>
</dbReference>
<evidence type="ECO:0000313" key="15">
    <source>
        <dbReference type="Proteomes" id="UP000237839"/>
    </source>
</evidence>
<dbReference type="OrthoDB" id="8530571at2"/>
<organism evidence="14 15">
    <name type="scientific">Solimicrobium silvestre</name>
    <dbReference type="NCBI Taxonomy" id="2099400"/>
    <lineage>
        <taxon>Bacteria</taxon>
        <taxon>Pseudomonadati</taxon>
        <taxon>Pseudomonadota</taxon>
        <taxon>Betaproteobacteria</taxon>
        <taxon>Burkholderiales</taxon>
        <taxon>Oxalobacteraceae</taxon>
        <taxon>Solimicrobium</taxon>
    </lineage>
</organism>
<evidence type="ECO:0000256" key="7">
    <source>
        <dbReference type="ARBA" id="ARBA00023136"/>
    </source>
</evidence>
<keyword evidence="8 14" id="KW-0675">Receptor</keyword>
<evidence type="ECO:0000256" key="11">
    <source>
        <dbReference type="RuleBase" id="RU003357"/>
    </source>
</evidence>
<keyword evidence="9 10" id="KW-0998">Cell outer membrane</keyword>
<evidence type="ECO:0000256" key="3">
    <source>
        <dbReference type="ARBA" id="ARBA00022448"/>
    </source>
</evidence>
<keyword evidence="4 10" id="KW-1134">Transmembrane beta strand</keyword>
<evidence type="ECO:0000259" key="13">
    <source>
        <dbReference type="Pfam" id="PF07715"/>
    </source>
</evidence>
<keyword evidence="7 10" id="KW-0472">Membrane</keyword>
<dbReference type="Pfam" id="PF00593">
    <property type="entry name" value="TonB_dep_Rec_b-barrel"/>
    <property type="match status" value="1"/>
</dbReference>
<keyword evidence="5 10" id="KW-0812">Transmembrane</keyword>
<dbReference type="RefSeq" id="WP_105531029.1">
    <property type="nucleotide sequence ID" value="NZ_PUGF01000004.1"/>
</dbReference>
<gene>
    <name evidence="14" type="ORF">S2091_1358</name>
</gene>
<feature type="domain" description="TonB-dependent receptor plug" evidence="13">
    <location>
        <begin position="62"/>
        <end position="172"/>
    </location>
</feature>
<sequence length="975" mass="103434">MMMETIMSRSLRMMFSGGVALGIGILAQPAIAQQSTDTTTAQQVQRVEITGSSIKRIVKEGALPVQVLTQADIKKTGATSVTDLIQNLPAMQGFATASTSVNGGGGGVTNAALHALPAQYTLVLLDGVRLAPQGTTNPTVNLESIPLDAIERVEILTDGASALYGSDAIAGVVNFILKKNKTDGDAYVTGQDPQHSGGRSWSAGISKGFGDLDKDNYNVLLSYSHDEQKALEASQRSFSAQGGKIPFSANGQNYIFNQTSINNAPANLVINSALPSDPNGLNPITSESNPYLIANGNCGSNANSYVHNTTCRFNYSATVQDIPSSQRDSGLAKATFNINENTTAWATMLVSRYAMTAQYAPSAQPFGITPQSYPSLYSTYVQPVLNATGTQITAANGGNATAYFRTVGMGGRTDDYQTDAHHFSAGISSTVAGWDLNGVLTISNSVEKDTSAGGYGNFNEFNALVASGAYDPFMNTGVAALQGAEITGQLLQKNTSNDNTIKVGAQHNLFEMQGGMSIISLGADFQHTSFQEQYNPLLLANSGYASQPAGAAGTNSVLGGSTAQAPFFASRNNEGLFGEWLLPITKTLEGNIAGRYDSYSKVYSGYIFETTALGGAQLPNADVGNSFSKATYKLSLRFTPIDSLLFRGSYGTGFKAPSLLDIAQTPTYANSTAGTYACPFNTPASCSGGTAANPVQYDLLQSGNPNNGSSGLKAEDSTQWTLGFRVEPGFGLTAGLDLWNVKITNQVLAAGIPEQVGFANPQLYSYLFVNPYQDPVGHYTTIAFNQVPLNGGVANYQGIDWDFAEKLKTPVGPLALAWNGTYMLKQNYTFQTNGPVLTDLGAFGPDNSVVFRVQMRAIASLTTGNFTNNLSANYKTGYQDQNYPVTDGSVQVVNADGSTTAVNYTGHVGSYTTFDWQGRYDYSKVLNFTAGIKNLFDKNPPLSLVNAGGGNQVGYDGRYTDPLGRAFYLTGHYKF</sequence>
<comment type="subcellular location">
    <subcellularLocation>
        <location evidence="1 10">Cell outer membrane</location>
        <topology evidence="1 10">Multi-pass membrane protein</topology>
    </subcellularLocation>
</comment>
<dbReference type="InterPro" id="IPR000531">
    <property type="entry name" value="Beta-barrel_TonB"/>
</dbReference>
<evidence type="ECO:0000256" key="1">
    <source>
        <dbReference type="ARBA" id="ARBA00004571"/>
    </source>
</evidence>
<evidence type="ECO:0000256" key="4">
    <source>
        <dbReference type="ARBA" id="ARBA00022452"/>
    </source>
</evidence>
<evidence type="ECO:0000256" key="2">
    <source>
        <dbReference type="ARBA" id="ARBA00009810"/>
    </source>
</evidence>
<dbReference type="GO" id="GO:0009279">
    <property type="term" value="C:cell outer membrane"/>
    <property type="evidence" value="ECO:0007669"/>
    <property type="project" value="UniProtKB-SubCell"/>
</dbReference>
<dbReference type="PROSITE" id="PS52016">
    <property type="entry name" value="TONB_DEPENDENT_REC_3"/>
    <property type="match status" value="1"/>
</dbReference>
<evidence type="ECO:0000256" key="8">
    <source>
        <dbReference type="ARBA" id="ARBA00023170"/>
    </source>
</evidence>
<evidence type="ECO:0000256" key="9">
    <source>
        <dbReference type="ARBA" id="ARBA00023237"/>
    </source>
</evidence>
<dbReference type="PANTHER" id="PTHR47234">
    <property type="match status" value="1"/>
</dbReference>
<dbReference type="InterPro" id="IPR036942">
    <property type="entry name" value="Beta-barrel_TonB_sf"/>
</dbReference>
<evidence type="ECO:0000259" key="12">
    <source>
        <dbReference type="Pfam" id="PF00593"/>
    </source>
</evidence>
<dbReference type="Gene3D" id="2.40.170.20">
    <property type="entry name" value="TonB-dependent receptor, beta-barrel domain"/>
    <property type="match status" value="1"/>
</dbReference>
<dbReference type="EMBL" id="PUGF01000004">
    <property type="protein sequence ID" value="PRC94185.1"/>
    <property type="molecule type" value="Genomic_DNA"/>
</dbReference>